<dbReference type="Pfam" id="PF00462">
    <property type="entry name" value="Glutaredoxin"/>
    <property type="match status" value="1"/>
</dbReference>
<feature type="domain" description="Glutaredoxin" evidence="5">
    <location>
        <begin position="113"/>
        <end position="160"/>
    </location>
</feature>
<dbReference type="InterPro" id="IPR034335">
    <property type="entry name" value="PGES2_C"/>
</dbReference>
<dbReference type="SUPFAM" id="SSF52833">
    <property type="entry name" value="Thioredoxin-like"/>
    <property type="match status" value="1"/>
</dbReference>
<dbReference type="InterPro" id="IPR036249">
    <property type="entry name" value="Thioredoxin-like_sf"/>
</dbReference>
<dbReference type="Gene3D" id="3.40.30.10">
    <property type="entry name" value="Glutaredoxin"/>
    <property type="match status" value="1"/>
</dbReference>
<dbReference type="AlphaFoldDB" id="A0A1B6ENQ9"/>
<dbReference type="InterPro" id="IPR034334">
    <property type="entry name" value="PGES2"/>
</dbReference>
<dbReference type="SFLD" id="SFLDG01182">
    <property type="entry name" value="Prostaglandin_E_synthase_like"/>
    <property type="match status" value="1"/>
</dbReference>
<comment type="similarity">
    <text evidence="2">Belongs to the GST superfamily.</text>
</comment>
<feature type="transmembrane region" description="Helical" evidence="4">
    <location>
        <begin position="47"/>
        <end position="70"/>
    </location>
</feature>
<dbReference type="UniPathway" id="UPA00662"/>
<dbReference type="GO" id="GO:0001516">
    <property type="term" value="P:prostaglandin biosynthetic process"/>
    <property type="evidence" value="ECO:0007669"/>
    <property type="project" value="UniProtKB-UniPathway"/>
</dbReference>
<evidence type="ECO:0000256" key="2">
    <source>
        <dbReference type="ARBA" id="ARBA00007409"/>
    </source>
</evidence>
<dbReference type="PANTHER" id="PTHR12782:SF5">
    <property type="entry name" value="PROSTAGLANDIN E SYNTHASE 2"/>
    <property type="match status" value="1"/>
</dbReference>
<keyword evidence="3" id="KW-0443">Lipid metabolism</keyword>
<reference evidence="6" key="1">
    <citation type="submission" date="2015-11" db="EMBL/GenBank/DDBJ databases">
        <title>De novo transcriptome assembly of four potential Pierce s Disease insect vectors from Arizona vineyards.</title>
        <authorList>
            <person name="Tassone E.E."/>
        </authorList>
    </citation>
    <scope>NUCLEOTIDE SEQUENCE</scope>
</reference>
<dbReference type="CDD" id="cd03197">
    <property type="entry name" value="GST_C_mPGES2"/>
    <property type="match status" value="1"/>
</dbReference>
<sequence>MAGFCVARRIVVSLFAPKRFQIRAFAEPIYCKANLSTNPIRTKPPSLLFLTIAGVGAGAVLGGGYSLYLIQNASTPVSNEGVGTTAAFLERFPDVSISRRIYNANDTSGLQLTLFQYPTCPFCCKVRAFLNYYGISYDVVEVNPVLRQQMGWSQYKKVPILLAKVENGYQQLNDSSMIISALSSYLLESQGNLPEIVRCYPSISYHDDDGKLKNEVVNRYFIMFNDEIPKNRTKEELEEERKWRKWADSVLVHTLSPNVYRTKAEAFQAFTWFSEVGEWDRLFSSWERNLIVYAGAYAMLIIGKRLKKRHNLKDDVRQSLYDECNYWMKAIQKKSTPFLGGKQPNLGDLAVYGVLSSIEGCDAFHDLLQNTKIGNWYWPMKELVQSHTGVVIA</sequence>
<dbReference type="PANTHER" id="PTHR12782">
    <property type="entry name" value="MICROSOMAL PROSTAGLANDIN E SYNTHASE-2"/>
    <property type="match status" value="1"/>
</dbReference>
<dbReference type="PROSITE" id="PS51354">
    <property type="entry name" value="GLUTAREDOXIN_2"/>
    <property type="match status" value="1"/>
</dbReference>
<dbReference type="PROSITE" id="PS00195">
    <property type="entry name" value="GLUTAREDOXIN_1"/>
    <property type="match status" value="1"/>
</dbReference>
<evidence type="ECO:0000256" key="1">
    <source>
        <dbReference type="ARBA" id="ARBA00002549"/>
    </source>
</evidence>
<dbReference type="Gene3D" id="6.20.200.30">
    <property type="match status" value="1"/>
</dbReference>
<dbReference type="InterPro" id="IPR002109">
    <property type="entry name" value="Glutaredoxin"/>
</dbReference>
<protein>
    <recommendedName>
        <fullName evidence="5">Glutaredoxin domain-containing protein</fullName>
    </recommendedName>
</protein>
<dbReference type="SFLD" id="SFLDG01203">
    <property type="entry name" value="Prostaglandin_E_synthase_like1"/>
    <property type="match status" value="1"/>
</dbReference>
<evidence type="ECO:0000259" key="5">
    <source>
        <dbReference type="Pfam" id="PF00462"/>
    </source>
</evidence>
<keyword evidence="4" id="KW-0812">Transmembrane</keyword>
<dbReference type="InterPro" id="IPR036282">
    <property type="entry name" value="Glutathione-S-Trfase_C_sf"/>
</dbReference>
<gene>
    <name evidence="6" type="ORF">g.11524</name>
</gene>
<accession>A0A1B6ENQ9</accession>
<keyword evidence="4" id="KW-0472">Membrane</keyword>
<evidence type="ECO:0000256" key="3">
    <source>
        <dbReference type="ARBA" id="ARBA00023098"/>
    </source>
</evidence>
<name>A0A1B6ENQ9_9HEMI</name>
<evidence type="ECO:0000256" key="4">
    <source>
        <dbReference type="SAM" id="Phobius"/>
    </source>
</evidence>
<dbReference type="GO" id="GO:0005739">
    <property type="term" value="C:mitochondrion"/>
    <property type="evidence" value="ECO:0007669"/>
    <property type="project" value="TreeGrafter"/>
</dbReference>
<organism evidence="6">
    <name type="scientific">Cuerna arida</name>
    <dbReference type="NCBI Taxonomy" id="1464854"/>
    <lineage>
        <taxon>Eukaryota</taxon>
        <taxon>Metazoa</taxon>
        <taxon>Ecdysozoa</taxon>
        <taxon>Arthropoda</taxon>
        <taxon>Hexapoda</taxon>
        <taxon>Insecta</taxon>
        <taxon>Pterygota</taxon>
        <taxon>Neoptera</taxon>
        <taxon>Paraneoptera</taxon>
        <taxon>Hemiptera</taxon>
        <taxon>Auchenorrhyncha</taxon>
        <taxon>Membracoidea</taxon>
        <taxon>Cicadellidae</taxon>
        <taxon>Cicadellinae</taxon>
        <taxon>Proconiini</taxon>
        <taxon>Cuerna</taxon>
    </lineage>
</organism>
<dbReference type="InterPro" id="IPR040079">
    <property type="entry name" value="Glutathione_S-Trfase"/>
</dbReference>
<dbReference type="SFLD" id="SFLDS00019">
    <property type="entry name" value="Glutathione_Transferase_(cytos"/>
    <property type="match status" value="1"/>
</dbReference>
<proteinExistence type="inferred from homology"/>
<keyword evidence="4" id="KW-1133">Transmembrane helix</keyword>
<dbReference type="GO" id="GO:0050220">
    <property type="term" value="F:prostaglandin-E synthase activity"/>
    <property type="evidence" value="ECO:0007669"/>
    <property type="project" value="InterPro"/>
</dbReference>
<dbReference type="Gene3D" id="1.20.1050.10">
    <property type="match status" value="1"/>
</dbReference>
<dbReference type="EMBL" id="GECZ01030213">
    <property type="protein sequence ID" value="JAS39556.1"/>
    <property type="molecule type" value="Transcribed_RNA"/>
</dbReference>
<evidence type="ECO:0000313" key="6">
    <source>
        <dbReference type="EMBL" id="JAS39556.1"/>
    </source>
</evidence>
<comment type="function">
    <text evidence="1">Has a glutathione-disulfide oxidoreductase activity in the presence of NADPH and glutathione reductase. Reduces low molecular weight disulfides and proteins.</text>
</comment>
<dbReference type="SUPFAM" id="SSF47616">
    <property type="entry name" value="GST C-terminal domain-like"/>
    <property type="match status" value="1"/>
</dbReference>
<dbReference type="InterPro" id="IPR011767">
    <property type="entry name" value="GLR_AS"/>
</dbReference>